<dbReference type="GO" id="GO:0047975">
    <property type="term" value="F:guanosine phosphorylase activity"/>
    <property type="evidence" value="ECO:0007669"/>
    <property type="project" value="RHEA"/>
</dbReference>
<name>A0A517QM89_9PLAN</name>
<dbReference type="GO" id="GO:0009032">
    <property type="term" value="F:thymidine phosphorylase activity"/>
    <property type="evidence" value="ECO:0007669"/>
    <property type="project" value="RHEA"/>
</dbReference>
<dbReference type="InterPro" id="IPR011051">
    <property type="entry name" value="RmlC_Cupin_sf"/>
</dbReference>
<comment type="similarity">
    <text evidence="3">Belongs to the nucleoside phosphorylase PpnP family.</text>
</comment>
<reference evidence="4 5" key="1">
    <citation type="submission" date="2019-02" db="EMBL/GenBank/DDBJ databases">
        <title>Deep-cultivation of Planctomycetes and their phenomic and genomic characterization uncovers novel biology.</title>
        <authorList>
            <person name="Wiegand S."/>
            <person name="Jogler M."/>
            <person name="Boedeker C."/>
            <person name="Pinto D."/>
            <person name="Vollmers J."/>
            <person name="Rivas-Marin E."/>
            <person name="Kohn T."/>
            <person name="Peeters S.H."/>
            <person name="Heuer A."/>
            <person name="Rast P."/>
            <person name="Oberbeckmann S."/>
            <person name="Bunk B."/>
            <person name="Jeske O."/>
            <person name="Meyerdierks A."/>
            <person name="Storesund J.E."/>
            <person name="Kallscheuer N."/>
            <person name="Luecker S."/>
            <person name="Lage O.M."/>
            <person name="Pohl T."/>
            <person name="Merkel B.J."/>
            <person name="Hornburger P."/>
            <person name="Mueller R.-W."/>
            <person name="Bruemmer F."/>
            <person name="Labrenz M."/>
            <person name="Spormann A.M."/>
            <person name="Op den Camp H."/>
            <person name="Overmann J."/>
            <person name="Amann R."/>
            <person name="Jetten M.S.M."/>
            <person name="Mascher T."/>
            <person name="Medema M.H."/>
            <person name="Devos D.P."/>
            <person name="Kaster A.-K."/>
            <person name="Ovreas L."/>
            <person name="Rohde M."/>
            <person name="Galperin M.Y."/>
            <person name="Jogler C."/>
        </authorList>
    </citation>
    <scope>NUCLEOTIDE SEQUENCE [LARGE SCALE GENOMIC DNA]</scope>
    <source>
        <strain evidence="4 5">Mal48</strain>
    </source>
</reference>
<protein>
    <recommendedName>
        <fullName evidence="3">Pyrimidine/purine nucleoside phosphorylase</fullName>
        <ecNumber evidence="3">2.4.2.1</ecNumber>
        <ecNumber evidence="3">2.4.2.2</ecNumber>
    </recommendedName>
    <alternativeName>
        <fullName evidence="3">Adenosine phosphorylase</fullName>
    </alternativeName>
    <alternativeName>
        <fullName evidence="3">Cytidine phosphorylase</fullName>
    </alternativeName>
    <alternativeName>
        <fullName evidence="3">Guanosine phosphorylase</fullName>
    </alternativeName>
    <alternativeName>
        <fullName evidence="3">Inosine phosphorylase</fullName>
    </alternativeName>
    <alternativeName>
        <fullName evidence="3">Thymidine phosphorylase</fullName>
    </alternativeName>
    <alternativeName>
        <fullName evidence="3">Uridine phosphorylase</fullName>
    </alternativeName>
    <alternativeName>
        <fullName evidence="3">Xanthosine phosphorylase</fullName>
    </alternativeName>
</protein>
<dbReference type="RefSeq" id="WP_145198178.1">
    <property type="nucleotide sequence ID" value="NZ_CP036267.1"/>
</dbReference>
<dbReference type="PANTHER" id="PTHR36540:SF1">
    <property type="entry name" value="PYRIMIDINE_PURINE NUCLEOSIDE PHOSPHORYLASE"/>
    <property type="match status" value="1"/>
</dbReference>
<keyword evidence="2 3" id="KW-0808">Transferase</keyword>
<dbReference type="SUPFAM" id="SSF51182">
    <property type="entry name" value="RmlC-like cupins"/>
    <property type="match status" value="1"/>
</dbReference>
<dbReference type="EMBL" id="CP036267">
    <property type="protein sequence ID" value="QDT32721.1"/>
    <property type="molecule type" value="Genomic_DNA"/>
</dbReference>
<dbReference type="InterPro" id="IPR014710">
    <property type="entry name" value="RmlC-like_jellyroll"/>
</dbReference>
<accession>A0A517QM89</accession>
<comment type="function">
    <text evidence="3">Catalyzes the phosphorolysis of diverse nucleosides, yielding D-ribose 1-phosphate and the respective free bases. Can use uridine, adenosine, guanosine, cytidine, thymidine, inosine and xanthosine as substrates. Also catalyzes the reverse reactions.</text>
</comment>
<dbReference type="GO" id="GO:0004850">
    <property type="term" value="F:uridine phosphorylase activity"/>
    <property type="evidence" value="ECO:0007669"/>
    <property type="project" value="RHEA"/>
</dbReference>
<dbReference type="Pfam" id="PF06865">
    <property type="entry name" value="Ppnp"/>
    <property type="match status" value="1"/>
</dbReference>
<dbReference type="AlphaFoldDB" id="A0A517QM89"/>
<comment type="catalytic activity">
    <reaction evidence="3">
        <text>uridine + phosphate = alpha-D-ribose 1-phosphate + uracil</text>
        <dbReference type="Rhea" id="RHEA:24388"/>
        <dbReference type="ChEBI" id="CHEBI:16704"/>
        <dbReference type="ChEBI" id="CHEBI:17568"/>
        <dbReference type="ChEBI" id="CHEBI:43474"/>
        <dbReference type="ChEBI" id="CHEBI:57720"/>
        <dbReference type="EC" id="2.4.2.2"/>
    </reaction>
</comment>
<organism evidence="4 5">
    <name type="scientific">Thalassoglobus polymorphus</name>
    <dbReference type="NCBI Taxonomy" id="2527994"/>
    <lineage>
        <taxon>Bacteria</taxon>
        <taxon>Pseudomonadati</taxon>
        <taxon>Planctomycetota</taxon>
        <taxon>Planctomycetia</taxon>
        <taxon>Planctomycetales</taxon>
        <taxon>Planctomycetaceae</taxon>
        <taxon>Thalassoglobus</taxon>
    </lineage>
</organism>
<keyword evidence="1 3" id="KW-0328">Glycosyltransferase</keyword>
<evidence type="ECO:0000256" key="2">
    <source>
        <dbReference type="ARBA" id="ARBA00022679"/>
    </source>
</evidence>
<dbReference type="EC" id="2.4.2.2" evidence="3"/>
<dbReference type="GO" id="GO:0004731">
    <property type="term" value="F:purine-nucleoside phosphorylase activity"/>
    <property type="evidence" value="ECO:0007669"/>
    <property type="project" value="UniProtKB-UniRule"/>
</dbReference>
<dbReference type="FunFam" id="2.60.120.10:FF:000016">
    <property type="entry name" value="Pyrimidine/purine nucleoside phosphorylase"/>
    <property type="match status" value="1"/>
</dbReference>
<dbReference type="KEGG" id="tpol:Mal48_19680"/>
<gene>
    <name evidence="3" type="primary">ppnP</name>
    <name evidence="4" type="ORF">Mal48_19680</name>
</gene>
<dbReference type="Proteomes" id="UP000315724">
    <property type="component" value="Chromosome"/>
</dbReference>
<dbReference type="HAMAP" id="MF_01537">
    <property type="entry name" value="Nucleos_phosphorylase_PpnP"/>
    <property type="match status" value="1"/>
</dbReference>
<comment type="catalytic activity">
    <reaction evidence="3">
        <text>guanosine + phosphate = alpha-D-ribose 1-phosphate + guanine</text>
        <dbReference type="Rhea" id="RHEA:13233"/>
        <dbReference type="ChEBI" id="CHEBI:16235"/>
        <dbReference type="ChEBI" id="CHEBI:16750"/>
        <dbReference type="ChEBI" id="CHEBI:43474"/>
        <dbReference type="ChEBI" id="CHEBI:57720"/>
        <dbReference type="EC" id="2.4.2.1"/>
    </reaction>
</comment>
<dbReference type="EC" id="2.4.2.1" evidence="3"/>
<evidence type="ECO:0000256" key="3">
    <source>
        <dbReference type="HAMAP-Rule" id="MF_01537"/>
    </source>
</evidence>
<dbReference type="CDD" id="cd20296">
    <property type="entry name" value="cupin_PpnP-like"/>
    <property type="match status" value="1"/>
</dbReference>
<comment type="catalytic activity">
    <reaction evidence="3">
        <text>adenosine + phosphate = alpha-D-ribose 1-phosphate + adenine</text>
        <dbReference type="Rhea" id="RHEA:27642"/>
        <dbReference type="ChEBI" id="CHEBI:16335"/>
        <dbReference type="ChEBI" id="CHEBI:16708"/>
        <dbReference type="ChEBI" id="CHEBI:43474"/>
        <dbReference type="ChEBI" id="CHEBI:57720"/>
        <dbReference type="EC" id="2.4.2.1"/>
    </reaction>
</comment>
<evidence type="ECO:0000313" key="5">
    <source>
        <dbReference type="Proteomes" id="UP000315724"/>
    </source>
</evidence>
<comment type="catalytic activity">
    <reaction evidence="3">
        <text>thymidine + phosphate = 2-deoxy-alpha-D-ribose 1-phosphate + thymine</text>
        <dbReference type="Rhea" id="RHEA:16037"/>
        <dbReference type="ChEBI" id="CHEBI:17748"/>
        <dbReference type="ChEBI" id="CHEBI:17821"/>
        <dbReference type="ChEBI" id="CHEBI:43474"/>
        <dbReference type="ChEBI" id="CHEBI:57259"/>
        <dbReference type="EC" id="2.4.2.2"/>
    </reaction>
</comment>
<sequence>MSEFESVNVMKAANIYFDGNVSSRTVKFADGSTKSLGIMLPGVYQFGTEKPERMEILSGKLDVVLPGESDSLSFEGGQEFNVPGKSKFKVTVHEVTDYVCSYLDA</sequence>
<dbReference type="InterPro" id="IPR009664">
    <property type="entry name" value="Ppnp"/>
</dbReference>
<dbReference type="Gene3D" id="2.60.120.10">
    <property type="entry name" value="Jelly Rolls"/>
    <property type="match status" value="1"/>
</dbReference>
<evidence type="ECO:0000256" key="1">
    <source>
        <dbReference type="ARBA" id="ARBA00022676"/>
    </source>
</evidence>
<proteinExistence type="inferred from homology"/>
<comment type="catalytic activity">
    <reaction evidence="3">
        <text>xanthosine + phosphate = alpha-D-ribose 1-phosphate + xanthine</text>
        <dbReference type="Rhea" id="RHEA:27638"/>
        <dbReference type="ChEBI" id="CHEBI:17712"/>
        <dbReference type="ChEBI" id="CHEBI:18107"/>
        <dbReference type="ChEBI" id="CHEBI:43474"/>
        <dbReference type="ChEBI" id="CHEBI:57720"/>
        <dbReference type="EC" id="2.4.2.1"/>
    </reaction>
</comment>
<comment type="catalytic activity">
    <reaction evidence="3">
        <text>cytidine + phosphate = cytosine + alpha-D-ribose 1-phosphate</text>
        <dbReference type="Rhea" id="RHEA:52540"/>
        <dbReference type="ChEBI" id="CHEBI:16040"/>
        <dbReference type="ChEBI" id="CHEBI:17562"/>
        <dbReference type="ChEBI" id="CHEBI:43474"/>
        <dbReference type="ChEBI" id="CHEBI:57720"/>
        <dbReference type="EC" id="2.4.2.2"/>
    </reaction>
</comment>
<evidence type="ECO:0000313" key="4">
    <source>
        <dbReference type="EMBL" id="QDT32721.1"/>
    </source>
</evidence>
<dbReference type="OrthoDB" id="9793848at2"/>
<comment type="catalytic activity">
    <reaction evidence="3">
        <text>inosine + phosphate = alpha-D-ribose 1-phosphate + hypoxanthine</text>
        <dbReference type="Rhea" id="RHEA:27646"/>
        <dbReference type="ChEBI" id="CHEBI:17368"/>
        <dbReference type="ChEBI" id="CHEBI:17596"/>
        <dbReference type="ChEBI" id="CHEBI:43474"/>
        <dbReference type="ChEBI" id="CHEBI:57720"/>
        <dbReference type="EC" id="2.4.2.1"/>
    </reaction>
</comment>
<dbReference type="GO" id="GO:0005829">
    <property type="term" value="C:cytosol"/>
    <property type="evidence" value="ECO:0007669"/>
    <property type="project" value="TreeGrafter"/>
</dbReference>
<dbReference type="PANTHER" id="PTHR36540">
    <property type="entry name" value="PYRIMIDINE/PURINE NUCLEOSIDE PHOSPHORYLASE"/>
    <property type="match status" value="1"/>
</dbReference>
<keyword evidence="5" id="KW-1185">Reference proteome</keyword>
<comment type="catalytic activity">
    <reaction evidence="3">
        <text>a purine D-ribonucleoside + phosphate = a purine nucleobase + alpha-D-ribose 1-phosphate</text>
        <dbReference type="Rhea" id="RHEA:19805"/>
        <dbReference type="ChEBI" id="CHEBI:26386"/>
        <dbReference type="ChEBI" id="CHEBI:43474"/>
        <dbReference type="ChEBI" id="CHEBI:57720"/>
        <dbReference type="ChEBI" id="CHEBI:142355"/>
        <dbReference type="EC" id="2.4.2.1"/>
    </reaction>
</comment>